<dbReference type="RefSeq" id="WP_181741713.1">
    <property type="nucleotide sequence ID" value="NZ_JACEOL010000047.1"/>
</dbReference>
<evidence type="ECO:0000313" key="2">
    <source>
        <dbReference type="EMBL" id="MBA4603301.1"/>
    </source>
</evidence>
<proteinExistence type="predicted"/>
<dbReference type="Proteomes" id="UP000538292">
    <property type="component" value="Unassembled WGS sequence"/>
</dbReference>
<organism evidence="2 3">
    <name type="scientific">Thermoactinomyces mirandus</name>
    <dbReference type="NCBI Taxonomy" id="2756294"/>
    <lineage>
        <taxon>Bacteria</taxon>
        <taxon>Bacillati</taxon>
        <taxon>Bacillota</taxon>
        <taxon>Bacilli</taxon>
        <taxon>Bacillales</taxon>
        <taxon>Thermoactinomycetaceae</taxon>
        <taxon>Thermoactinomyces</taxon>
    </lineage>
</organism>
<keyword evidence="1" id="KW-1133">Transmembrane helix</keyword>
<comment type="caution">
    <text evidence="2">The sequence shown here is derived from an EMBL/GenBank/DDBJ whole genome shotgun (WGS) entry which is preliminary data.</text>
</comment>
<name>A0A7W1XU83_9BACL</name>
<reference evidence="2 3" key="1">
    <citation type="submission" date="2020-07" db="EMBL/GenBank/DDBJ databases">
        <title>Thermoactinomyces phylogeny.</title>
        <authorList>
            <person name="Dunlap C."/>
        </authorList>
    </citation>
    <scope>NUCLEOTIDE SEQUENCE [LARGE SCALE GENOMIC DNA]</scope>
    <source>
        <strain evidence="2 3">AMNI-1</strain>
    </source>
</reference>
<sequence length="96" mass="9783">MLTLTQNHVFKISIATVLVLGVLLISFAQVGAEINANSDVVAVLAELGIYDPPAWLVSALAGAATVSAIVGILATMGWSFPAWAIAALLAADTYGA</sequence>
<evidence type="ECO:0000256" key="1">
    <source>
        <dbReference type="SAM" id="Phobius"/>
    </source>
</evidence>
<dbReference type="EMBL" id="JACEOL010000047">
    <property type="protein sequence ID" value="MBA4603301.1"/>
    <property type="molecule type" value="Genomic_DNA"/>
</dbReference>
<accession>A0A7W1XU83</accession>
<protein>
    <submittedName>
        <fullName evidence="2">Uncharacterized protein</fullName>
    </submittedName>
</protein>
<dbReference type="AlphaFoldDB" id="A0A7W1XU83"/>
<feature type="transmembrane region" description="Helical" evidence="1">
    <location>
        <begin position="52"/>
        <end position="74"/>
    </location>
</feature>
<keyword evidence="1" id="KW-0472">Membrane</keyword>
<gene>
    <name evidence="2" type="ORF">H2C83_13425</name>
</gene>
<keyword evidence="3" id="KW-1185">Reference proteome</keyword>
<keyword evidence="1" id="KW-0812">Transmembrane</keyword>
<evidence type="ECO:0000313" key="3">
    <source>
        <dbReference type="Proteomes" id="UP000538292"/>
    </source>
</evidence>
<feature type="transmembrane region" description="Helical" evidence="1">
    <location>
        <begin position="12"/>
        <end position="32"/>
    </location>
</feature>